<dbReference type="EMBL" id="KN834795">
    <property type="protein sequence ID" value="KIK56748.1"/>
    <property type="molecule type" value="Genomic_DNA"/>
</dbReference>
<accession>A0A0D0CNA8</accession>
<evidence type="ECO:0000313" key="1">
    <source>
        <dbReference type="EMBL" id="KIK56748.1"/>
    </source>
</evidence>
<name>A0A0D0CNA8_9AGAR</name>
<gene>
    <name evidence="1" type="ORF">GYMLUDRAFT_247529</name>
</gene>
<dbReference type="HOGENOM" id="CLU_1518054_0_0_1"/>
<evidence type="ECO:0000313" key="2">
    <source>
        <dbReference type="Proteomes" id="UP000053593"/>
    </source>
</evidence>
<proteinExistence type="predicted"/>
<protein>
    <submittedName>
        <fullName evidence="1">Uncharacterized protein</fullName>
    </submittedName>
</protein>
<organism evidence="1 2">
    <name type="scientific">Collybiopsis luxurians FD-317 M1</name>
    <dbReference type="NCBI Taxonomy" id="944289"/>
    <lineage>
        <taxon>Eukaryota</taxon>
        <taxon>Fungi</taxon>
        <taxon>Dikarya</taxon>
        <taxon>Basidiomycota</taxon>
        <taxon>Agaricomycotina</taxon>
        <taxon>Agaricomycetes</taxon>
        <taxon>Agaricomycetidae</taxon>
        <taxon>Agaricales</taxon>
        <taxon>Marasmiineae</taxon>
        <taxon>Omphalotaceae</taxon>
        <taxon>Collybiopsis</taxon>
        <taxon>Collybiopsis luxurians</taxon>
    </lineage>
</organism>
<keyword evidence="2" id="KW-1185">Reference proteome</keyword>
<dbReference type="Proteomes" id="UP000053593">
    <property type="component" value="Unassembled WGS sequence"/>
</dbReference>
<dbReference type="OrthoDB" id="3268922at2759"/>
<sequence length="191" mass="22080">MNYYTGFLGSDAARFPGQDSCDIYLQAPDGDVRLRQRVYCMRQGISLAFYERSQDGGRTWTHDPGLINRIEWENMGVTNPFDVSVSPTHPPINPGVQVPGLMMIAGDIVLCFRLPWYYKVQVQQFADIAPDNDEDWEQIPLFYHEHYPRASHTDLDTPQYKPDSTRHKFWCLQYGDEVHDAQVFTFVTAHT</sequence>
<reference evidence="1 2" key="1">
    <citation type="submission" date="2014-04" db="EMBL/GenBank/DDBJ databases">
        <title>Evolutionary Origins and Diversification of the Mycorrhizal Mutualists.</title>
        <authorList>
            <consortium name="DOE Joint Genome Institute"/>
            <consortium name="Mycorrhizal Genomics Consortium"/>
            <person name="Kohler A."/>
            <person name="Kuo A."/>
            <person name="Nagy L.G."/>
            <person name="Floudas D."/>
            <person name="Copeland A."/>
            <person name="Barry K.W."/>
            <person name="Cichocki N."/>
            <person name="Veneault-Fourrey C."/>
            <person name="LaButti K."/>
            <person name="Lindquist E.A."/>
            <person name="Lipzen A."/>
            <person name="Lundell T."/>
            <person name="Morin E."/>
            <person name="Murat C."/>
            <person name="Riley R."/>
            <person name="Ohm R."/>
            <person name="Sun H."/>
            <person name="Tunlid A."/>
            <person name="Henrissat B."/>
            <person name="Grigoriev I.V."/>
            <person name="Hibbett D.S."/>
            <person name="Martin F."/>
        </authorList>
    </citation>
    <scope>NUCLEOTIDE SEQUENCE [LARGE SCALE GENOMIC DNA]</scope>
    <source>
        <strain evidence="1 2">FD-317 M1</strain>
    </source>
</reference>
<dbReference type="AlphaFoldDB" id="A0A0D0CNA8"/>